<keyword evidence="4" id="KW-0408">Iron</keyword>
<dbReference type="PANTHER" id="PTHR43498">
    <property type="entry name" value="FERREDOXIN:COB-COM HETERODISULFIDE REDUCTASE SUBUNIT A"/>
    <property type="match status" value="1"/>
</dbReference>
<evidence type="ECO:0000313" key="6">
    <source>
        <dbReference type="EMBL" id="PSJ06819.1"/>
    </source>
</evidence>
<protein>
    <submittedName>
        <fullName evidence="6">Glucose-inhibited division protein A</fullName>
    </submittedName>
</protein>
<evidence type="ECO:0000256" key="4">
    <source>
        <dbReference type="ARBA" id="ARBA00023004"/>
    </source>
</evidence>
<comment type="caution">
    <text evidence="6">The sequence shown here is derived from an EMBL/GenBank/DDBJ whole genome shotgun (WGS) entry which is preliminary data.</text>
</comment>
<gene>
    <name evidence="6" type="ORF">C7K55_02220</name>
</gene>
<dbReference type="Pfam" id="PF12831">
    <property type="entry name" value="FAD_oxidored"/>
    <property type="match status" value="1"/>
</dbReference>
<sequence>MTLPSEAVDVLVWGGGTGGVAAAIQAARGGASTLLLTPGNWLGGMVSAAGVCCPDGSELTPWQTGLWGAFLRALEQAEPEGLDQNWVSCFGYRPATAEAILQGWVSELANLQWWPSCRLLAVRRQGARITAVQLEHKGETQWLDCKVVIDGSDRGDLLPLAEAPFRLGWEAQEQWGEPSAPSLQRLQTEAFFKQQPVQSPTWVVMGQLQSEVLTPAAVSPALASPFERASEAFGLERTINYGRLPGGLVMLNWPLHGNDWHQGLERAFSADPAEQNGLAAEMQSYSLQFARALEQASGGWLQLGHAFPAEAGSPAPWLAAMPYWREGRRMLGRSQVLEQHLLPLGMAESQGPLPLNASGELESIAVGNYANDHHYPGPDWPLAPKSIRWGGRWSGTPFCIPYDALLSAEIDNLLAADKAFSSSHMANGATRLQPLILNIGQAAGAAAALAVQRGIPPAELAPLAVQQCLLHDHRAPAAVVPLWDTPWHASDWLARQLQLLANPDLLQANGQIERPFQRPLSPSQGRPEPRESLWNGRVLPDGQGGYTFVCDSDFSSDNAKRQWPLITLEPGLNRWLQNLDKPTQAKLIGCANPWGPWLRASRLAAD</sequence>
<proteinExistence type="predicted"/>
<dbReference type="SUPFAM" id="SSF51905">
    <property type="entry name" value="FAD/NAD(P)-binding domain"/>
    <property type="match status" value="1"/>
</dbReference>
<dbReference type="GO" id="GO:0046872">
    <property type="term" value="F:metal ion binding"/>
    <property type="evidence" value="ECO:0007669"/>
    <property type="project" value="UniProtKB-KW"/>
</dbReference>
<dbReference type="GO" id="GO:0051539">
    <property type="term" value="F:4 iron, 4 sulfur cluster binding"/>
    <property type="evidence" value="ECO:0007669"/>
    <property type="project" value="UniProtKB-KW"/>
</dbReference>
<dbReference type="AlphaFoldDB" id="A0A2P7N026"/>
<dbReference type="RefSeq" id="WP_106501789.1">
    <property type="nucleotide sequence ID" value="NZ_PXXO01000002.1"/>
</dbReference>
<dbReference type="Proteomes" id="UP000243002">
    <property type="component" value="Unassembled WGS sequence"/>
</dbReference>
<evidence type="ECO:0000256" key="1">
    <source>
        <dbReference type="ARBA" id="ARBA00022485"/>
    </source>
</evidence>
<keyword evidence="3" id="KW-0560">Oxidoreductase</keyword>
<name>A0A2P7N026_9CYAN</name>
<dbReference type="InterPro" id="IPR039650">
    <property type="entry name" value="HdrA-like"/>
</dbReference>
<dbReference type="Gene3D" id="3.50.50.60">
    <property type="entry name" value="FAD/NAD(P)-binding domain"/>
    <property type="match status" value="1"/>
</dbReference>
<organism evidence="6 7">
    <name type="scientific">Cyanobium usitatum str. Tous</name>
    <dbReference type="NCBI Taxonomy" id="2116684"/>
    <lineage>
        <taxon>Bacteria</taxon>
        <taxon>Bacillati</taxon>
        <taxon>Cyanobacteriota</taxon>
        <taxon>Cyanophyceae</taxon>
        <taxon>Synechococcales</taxon>
        <taxon>Prochlorococcaceae</taxon>
        <taxon>Cyanobium</taxon>
    </lineage>
</organism>
<dbReference type="EMBL" id="PXXO01000002">
    <property type="protein sequence ID" value="PSJ06819.1"/>
    <property type="molecule type" value="Genomic_DNA"/>
</dbReference>
<dbReference type="InterPro" id="IPR036188">
    <property type="entry name" value="FAD/NAD-bd_sf"/>
</dbReference>
<keyword evidence="5" id="KW-0411">Iron-sulfur</keyword>
<dbReference type="GO" id="GO:0016491">
    <property type="term" value="F:oxidoreductase activity"/>
    <property type="evidence" value="ECO:0007669"/>
    <property type="project" value="UniProtKB-KW"/>
</dbReference>
<dbReference type="PANTHER" id="PTHR43498:SF1">
    <property type="entry name" value="COB--COM HETERODISULFIDE REDUCTASE IRON-SULFUR SUBUNIT A"/>
    <property type="match status" value="1"/>
</dbReference>
<evidence type="ECO:0000256" key="3">
    <source>
        <dbReference type="ARBA" id="ARBA00023002"/>
    </source>
</evidence>
<reference evidence="6 7" key="1">
    <citation type="journal article" date="2018" name="Environ. Microbiol.">
        <title>Ecological and genomic features of two widespread freshwater picocyanobacteria.</title>
        <authorList>
            <person name="Cabello-Yeves P.J."/>
            <person name="Picazo A."/>
            <person name="Camacho A."/>
            <person name="Callieri C."/>
            <person name="Rosselli R."/>
            <person name="Roda-Garcia J.J."/>
            <person name="Coutinho F.H."/>
            <person name="Rodriguez-Valera F."/>
        </authorList>
    </citation>
    <scope>NUCLEOTIDE SEQUENCE [LARGE SCALE GENOMIC DNA]</scope>
    <source>
        <strain evidence="6 7">Tous</strain>
    </source>
</reference>
<keyword evidence="2" id="KW-0479">Metal-binding</keyword>
<keyword evidence="7" id="KW-1185">Reference proteome</keyword>
<accession>A0A2P7N026</accession>
<keyword evidence="1" id="KW-0004">4Fe-4S</keyword>
<evidence type="ECO:0000256" key="5">
    <source>
        <dbReference type="ARBA" id="ARBA00023014"/>
    </source>
</evidence>
<evidence type="ECO:0000256" key="2">
    <source>
        <dbReference type="ARBA" id="ARBA00022723"/>
    </source>
</evidence>
<dbReference type="OrthoDB" id="500092at2"/>
<evidence type="ECO:0000313" key="7">
    <source>
        <dbReference type="Proteomes" id="UP000243002"/>
    </source>
</evidence>